<evidence type="ECO:0000256" key="1">
    <source>
        <dbReference type="ARBA" id="ARBA00001966"/>
    </source>
</evidence>
<dbReference type="GO" id="GO:0051539">
    <property type="term" value="F:4 iron, 4 sulfur cluster binding"/>
    <property type="evidence" value="ECO:0007669"/>
    <property type="project" value="UniProtKB-KW"/>
</dbReference>
<keyword evidence="4" id="KW-0408">Iron</keyword>
<evidence type="ECO:0000256" key="4">
    <source>
        <dbReference type="ARBA" id="ARBA00023004"/>
    </source>
</evidence>
<organism evidence="7">
    <name type="scientific">hydrothermal vent metagenome</name>
    <dbReference type="NCBI Taxonomy" id="652676"/>
    <lineage>
        <taxon>unclassified sequences</taxon>
        <taxon>metagenomes</taxon>
        <taxon>ecological metagenomes</taxon>
    </lineage>
</organism>
<sequence length="490" mass="55865">MKALFLTPPLRAWDSHGHHLAANQMHAQIAAYLREKKIAEVDALDCRALDMDWDAMVKYAVETKPDIVFVGELLHSTCGAAVIWYFNEGLRLIKEALPSVKTCAGGLWYSGDWERQMRLNPTIDYIMLGEAEITMEELIINLENKQRDEKNIAGLGSRAADGTLVLGPHRDLIPDLNTLPMPAYDLFPMDKYVGHTYWKPFAELMTSRGCPGKCHFCYEWALYDSRTASKDFTTWRGLSGKRICDELDVLEKEYGTKTIVFQDDAFNTDTKAMIEFCEEKIRRGNKIDWVCLGRADQWVSQHDIMPLMKKAGLFLALTGVEVEDDMTLAKQGKGVTIAQIKKTVQILRENDIGSVGTVLIGLRDDTEAKIKKRLQIADEIDADIFALDYMTPVPNSPDWKYGIKQGWFDPEKMDIKTWDFQHPVIPTDHLTVEEVGRLGSWCMREYYSKPERIHRIFSSNYDEKVKLCVKDFMSNIAKWAANSLEPATAK</sequence>
<proteinExistence type="predicted"/>
<dbReference type="SFLD" id="SFLDG01123">
    <property type="entry name" value="methyltransferase_(Class_B)"/>
    <property type="match status" value="1"/>
</dbReference>
<keyword evidence="3" id="KW-0479">Metal-binding</keyword>
<feature type="domain" description="B12-binding" evidence="6">
    <location>
        <begin position="1"/>
        <end position="149"/>
    </location>
</feature>
<dbReference type="InterPro" id="IPR051198">
    <property type="entry name" value="BchE-like"/>
</dbReference>
<dbReference type="PANTHER" id="PTHR43409:SF16">
    <property type="entry name" value="SLR0320 PROTEIN"/>
    <property type="match status" value="1"/>
</dbReference>
<dbReference type="GO" id="GO:0005829">
    <property type="term" value="C:cytosol"/>
    <property type="evidence" value="ECO:0007669"/>
    <property type="project" value="TreeGrafter"/>
</dbReference>
<dbReference type="Gene3D" id="3.80.30.20">
    <property type="entry name" value="tm_1862 like domain"/>
    <property type="match status" value="1"/>
</dbReference>
<accession>A0A3B1D819</accession>
<dbReference type="SFLD" id="SFLDG01082">
    <property type="entry name" value="B12-binding_domain_containing"/>
    <property type="match status" value="1"/>
</dbReference>
<dbReference type="CDD" id="cd01335">
    <property type="entry name" value="Radical_SAM"/>
    <property type="match status" value="1"/>
</dbReference>
<dbReference type="Gene3D" id="3.40.50.280">
    <property type="entry name" value="Cobalamin-binding domain"/>
    <property type="match status" value="1"/>
</dbReference>
<gene>
    <name evidence="7" type="ORF">MNBD_UNCLBAC01-692</name>
</gene>
<dbReference type="GO" id="GO:0003824">
    <property type="term" value="F:catalytic activity"/>
    <property type="evidence" value="ECO:0007669"/>
    <property type="project" value="InterPro"/>
</dbReference>
<dbReference type="SFLD" id="SFLDS00029">
    <property type="entry name" value="Radical_SAM"/>
    <property type="match status" value="1"/>
</dbReference>
<dbReference type="Pfam" id="PF04055">
    <property type="entry name" value="Radical_SAM"/>
    <property type="match status" value="1"/>
</dbReference>
<dbReference type="SUPFAM" id="SSF102114">
    <property type="entry name" value="Radical SAM enzymes"/>
    <property type="match status" value="1"/>
</dbReference>
<dbReference type="InterPro" id="IPR006158">
    <property type="entry name" value="Cobalamin-bd"/>
</dbReference>
<comment type="cofactor">
    <cofactor evidence="1">
        <name>[4Fe-4S] cluster</name>
        <dbReference type="ChEBI" id="CHEBI:49883"/>
    </cofactor>
</comment>
<keyword evidence="5" id="KW-0411">Iron-sulfur</keyword>
<evidence type="ECO:0000259" key="6">
    <source>
        <dbReference type="PROSITE" id="PS51332"/>
    </source>
</evidence>
<dbReference type="InterPro" id="IPR034466">
    <property type="entry name" value="Methyltransferase_Class_B"/>
</dbReference>
<dbReference type="Pfam" id="PF02310">
    <property type="entry name" value="B12-binding"/>
    <property type="match status" value="1"/>
</dbReference>
<dbReference type="EMBL" id="UOGJ01000020">
    <property type="protein sequence ID" value="VAX34951.1"/>
    <property type="molecule type" value="Genomic_DNA"/>
</dbReference>
<name>A0A3B1D819_9ZZZZ</name>
<evidence type="ECO:0000256" key="5">
    <source>
        <dbReference type="ARBA" id="ARBA00023014"/>
    </source>
</evidence>
<dbReference type="InterPro" id="IPR023404">
    <property type="entry name" value="rSAM_horseshoe"/>
</dbReference>
<protein>
    <recommendedName>
        <fullName evidence="6">B12-binding domain-containing protein</fullName>
    </recommendedName>
</protein>
<dbReference type="InterPro" id="IPR007197">
    <property type="entry name" value="rSAM"/>
</dbReference>
<reference evidence="7" key="1">
    <citation type="submission" date="2018-06" db="EMBL/GenBank/DDBJ databases">
        <authorList>
            <person name="Zhirakovskaya E."/>
        </authorList>
    </citation>
    <scope>NUCLEOTIDE SEQUENCE</scope>
</reference>
<evidence type="ECO:0000256" key="2">
    <source>
        <dbReference type="ARBA" id="ARBA00022691"/>
    </source>
</evidence>
<dbReference type="AlphaFoldDB" id="A0A3B1D819"/>
<dbReference type="GO" id="GO:0031419">
    <property type="term" value="F:cobalamin binding"/>
    <property type="evidence" value="ECO:0007669"/>
    <property type="project" value="InterPro"/>
</dbReference>
<evidence type="ECO:0000313" key="7">
    <source>
        <dbReference type="EMBL" id="VAX34951.1"/>
    </source>
</evidence>
<dbReference type="SMART" id="SM00729">
    <property type="entry name" value="Elp3"/>
    <property type="match status" value="1"/>
</dbReference>
<dbReference type="GO" id="GO:0046872">
    <property type="term" value="F:metal ion binding"/>
    <property type="evidence" value="ECO:0007669"/>
    <property type="project" value="UniProtKB-KW"/>
</dbReference>
<evidence type="ECO:0000256" key="3">
    <source>
        <dbReference type="ARBA" id="ARBA00022723"/>
    </source>
</evidence>
<dbReference type="InterPro" id="IPR058240">
    <property type="entry name" value="rSAM_sf"/>
</dbReference>
<dbReference type="PANTHER" id="PTHR43409">
    <property type="entry name" value="ANAEROBIC MAGNESIUM-PROTOPORPHYRIN IX MONOMETHYL ESTER CYCLASE-RELATED"/>
    <property type="match status" value="1"/>
</dbReference>
<dbReference type="InterPro" id="IPR006638">
    <property type="entry name" value="Elp3/MiaA/NifB-like_rSAM"/>
</dbReference>
<dbReference type="PROSITE" id="PS51332">
    <property type="entry name" value="B12_BINDING"/>
    <property type="match status" value="1"/>
</dbReference>
<keyword evidence="2" id="KW-0949">S-adenosyl-L-methionine</keyword>